<name>A0A0V8GL95_9BACL</name>
<reference evidence="1 2" key="1">
    <citation type="journal article" date="2015" name="Int. J. Syst. Evol. Microbiol.">
        <title>Exiguobacterium enclense sp. nov., isolated from sediment.</title>
        <authorList>
            <person name="Dastager S.G."/>
            <person name="Mawlankar R."/>
            <person name="Sonalkar V.V."/>
            <person name="Thorat M.N."/>
            <person name="Mual P."/>
            <person name="Verma A."/>
            <person name="Krishnamurthi S."/>
            <person name="Tang S.K."/>
            <person name="Li W.J."/>
        </authorList>
    </citation>
    <scope>NUCLEOTIDE SEQUENCE [LARGE SCALE GENOMIC DNA]</scope>
    <source>
        <strain evidence="1 2">NIO-1109</strain>
    </source>
</reference>
<comment type="caution">
    <text evidence="1">The sequence shown here is derived from an EMBL/GenBank/DDBJ whole genome shotgun (WGS) entry which is preliminary data.</text>
</comment>
<evidence type="ECO:0008006" key="3">
    <source>
        <dbReference type="Google" id="ProtNLM"/>
    </source>
</evidence>
<dbReference type="PANTHER" id="PTHR44147">
    <property type="entry name" value="DEHYDROGENASE/REDUCTASE SDR FAMILY MEMBER 1"/>
    <property type="match status" value="1"/>
</dbReference>
<dbReference type="PRINTS" id="PR00081">
    <property type="entry name" value="GDHRDH"/>
</dbReference>
<gene>
    <name evidence="1" type="ORF">AS033_05735</name>
</gene>
<dbReference type="SUPFAM" id="SSF51735">
    <property type="entry name" value="NAD(P)-binding Rossmann-fold domains"/>
    <property type="match status" value="1"/>
</dbReference>
<dbReference type="AlphaFoldDB" id="A0A0V8GL95"/>
<dbReference type="PANTHER" id="PTHR44147:SF2">
    <property type="entry name" value="DEHYDROGENASE_REDUCTASE SDR FAMILY MEMBER 1"/>
    <property type="match status" value="1"/>
</dbReference>
<dbReference type="Gene3D" id="3.40.50.720">
    <property type="entry name" value="NAD(P)-binding Rossmann-like Domain"/>
    <property type="match status" value="1"/>
</dbReference>
<dbReference type="OrthoDB" id="63584at2"/>
<protein>
    <recommendedName>
        <fullName evidence="3">Oxidoreductase</fullName>
    </recommendedName>
</protein>
<dbReference type="Proteomes" id="UP000053797">
    <property type="component" value="Unassembled WGS sequence"/>
</dbReference>
<dbReference type="Pfam" id="PF00106">
    <property type="entry name" value="adh_short"/>
    <property type="match status" value="1"/>
</dbReference>
<dbReference type="EMBL" id="LNQL01000001">
    <property type="protein sequence ID" value="KSU50881.1"/>
    <property type="molecule type" value="Genomic_DNA"/>
</dbReference>
<dbReference type="InterPro" id="IPR002347">
    <property type="entry name" value="SDR_fam"/>
</dbReference>
<organism evidence="1 2">
    <name type="scientific">Exiguobacterium indicum</name>
    <dbReference type="NCBI Taxonomy" id="296995"/>
    <lineage>
        <taxon>Bacteria</taxon>
        <taxon>Bacillati</taxon>
        <taxon>Bacillota</taxon>
        <taxon>Bacilli</taxon>
        <taxon>Bacillales</taxon>
        <taxon>Bacillales Family XII. Incertae Sedis</taxon>
        <taxon>Exiguobacterium</taxon>
    </lineage>
</organism>
<dbReference type="InterPro" id="IPR036291">
    <property type="entry name" value="NAD(P)-bd_dom_sf"/>
</dbReference>
<proteinExistence type="predicted"/>
<accession>A0A0V8GL95</accession>
<sequence>MSKRIALVAGASRGAGRGIAYALGDAGTIVYVTGRSTNEQTTDNRRETIEETAAGVTARGGLGIPVVCDHTNQMDINRLIQQIQHQHGRIDLLVNCVFGGSESHLPSGTGRRFWERPPEHWDAMMSAGPKAYLWTIRAAMPLLQQSPAALVINLTSFTPDQVAGNLYYDLAMQTINRMTHVMALELAQTTISVIALCPGFMRTERVVDAGFASAATESTTYIGRAVTALMADDDVSRYSGQVIFVADLAKTYHFTDQDGTQPLPF</sequence>
<evidence type="ECO:0000313" key="1">
    <source>
        <dbReference type="EMBL" id="KSU50881.1"/>
    </source>
</evidence>
<dbReference type="RefSeq" id="WP_058264916.1">
    <property type="nucleotide sequence ID" value="NZ_FMYN01000001.1"/>
</dbReference>
<evidence type="ECO:0000313" key="2">
    <source>
        <dbReference type="Proteomes" id="UP000053797"/>
    </source>
</evidence>